<evidence type="ECO:0000256" key="4">
    <source>
        <dbReference type="ARBA" id="ARBA00022833"/>
    </source>
</evidence>
<keyword evidence="4 6" id="KW-0862">Zinc</keyword>
<dbReference type="Gene3D" id="3.90.180.10">
    <property type="entry name" value="Medium-chain alcohol dehydrogenases, catalytic domain"/>
    <property type="match status" value="1"/>
</dbReference>
<dbReference type="InterPro" id="IPR011032">
    <property type="entry name" value="GroES-like_sf"/>
</dbReference>
<keyword evidence="3 6" id="KW-0479">Metal-binding</keyword>
<dbReference type="Proteomes" id="UP000887229">
    <property type="component" value="Unassembled WGS sequence"/>
</dbReference>
<dbReference type="OrthoDB" id="1560166at2759"/>
<dbReference type="Pfam" id="PF00107">
    <property type="entry name" value="ADH_zinc_N"/>
    <property type="match status" value="1"/>
</dbReference>
<evidence type="ECO:0000256" key="5">
    <source>
        <dbReference type="ARBA" id="ARBA00023002"/>
    </source>
</evidence>
<evidence type="ECO:0000256" key="6">
    <source>
        <dbReference type="RuleBase" id="RU361277"/>
    </source>
</evidence>
<dbReference type="CDD" id="cd08278">
    <property type="entry name" value="benzyl_alcohol_DH"/>
    <property type="match status" value="1"/>
</dbReference>
<proteinExistence type="inferred from homology"/>
<dbReference type="PANTHER" id="PTHR43350:SF2">
    <property type="entry name" value="GROES-LIKE ZINC-BINDING ALCOHOL DEHYDROGENASE FAMILY PROTEIN"/>
    <property type="match status" value="1"/>
</dbReference>
<dbReference type="RefSeq" id="XP_046118314.1">
    <property type="nucleotide sequence ID" value="XM_046266893.1"/>
</dbReference>
<gene>
    <name evidence="8" type="ORF">F5Z01DRAFT_743269</name>
</gene>
<keyword evidence="9" id="KW-1185">Reference proteome</keyword>
<comment type="similarity">
    <text evidence="2 6">Belongs to the zinc-containing alcohol dehydrogenase family.</text>
</comment>
<dbReference type="GeneID" id="70297796"/>
<evidence type="ECO:0000259" key="7">
    <source>
        <dbReference type="SMART" id="SM00829"/>
    </source>
</evidence>
<reference evidence="8" key="1">
    <citation type="journal article" date="2021" name="IMA Fungus">
        <title>Genomic characterization of three marine fungi, including Emericellopsis atlantica sp. nov. with signatures of a generalist lifestyle and marine biomass degradation.</title>
        <authorList>
            <person name="Hagestad O.C."/>
            <person name="Hou L."/>
            <person name="Andersen J.H."/>
            <person name="Hansen E.H."/>
            <person name="Altermark B."/>
            <person name="Li C."/>
            <person name="Kuhnert E."/>
            <person name="Cox R.J."/>
            <person name="Crous P.W."/>
            <person name="Spatafora J.W."/>
            <person name="Lail K."/>
            <person name="Amirebrahimi M."/>
            <person name="Lipzen A."/>
            <person name="Pangilinan J."/>
            <person name="Andreopoulos W."/>
            <person name="Hayes R.D."/>
            <person name="Ng V."/>
            <person name="Grigoriev I.V."/>
            <person name="Jackson S.A."/>
            <person name="Sutton T.D.S."/>
            <person name="Dobson A.D.W."/>
            <person name="Rama T."/>
        </authorList>
    </citation>
    <scope>NUCLEOTIDE SEQUENCE</scope>
    <source>
        <strain evidence="8">TS7</strain>
    </source>
</reference>
<dbReference type="GO" id="GO:0016491">
    <property type="term" value="F:oxidoreductase activity"/>
    <property type="evidence" value="ECO:0007669"/>
    <property type="project" value="UniProtKB-KW"/>
</dbReference>
<evidence type="ECO:0000256" key="3">
    <source>
        <dbReference type="ARBA" id="ARBA00022723"/>
    </source>
</evidence>
<name>A0A9P7ZMN9_9HYPO</name>
<comment type="cofactor">
    <cofactor evidence="1 6">
        <name>Zn(2+)</name>
        <dbReference type="ChEBI" id="CHEBI:29105"/>
    </cofactor>
</comment>
<comment type="caution">
    <text evidence="8">The sequence shown here is derived from an EMBL/GenBank/DDBJ whole genome shotgun (WGS) entry which is preliminary data.</text>
</comment>
<dbReference type="EMBL" id="MU251254">
    <property type="protein sequence ID" value="KAG9254390.1"/>
    <property type="molecule type" value="Genomic_DNA"/>
</dbReference>
<evidence type="ECO:0000313" key="8">
    <source>
        <dbReference type="EMBL" id="KAG9254390.1"/>
    </source>
</evidence>
<evidence type="ECO:0000313" key="9">
    <source>
        <dbReference type="Proteomes" id="UP000887229"/>
    </source>
</evidence>
<feature type="domain" description="Enoyl reductase (ER)" evidence="7">
    <location>
        <begin position="24"/>
        <end position="393"/>
    </location>
</feature>
<dbReference type="SUPFAM" id="SSF50129">
    <property type="entry name" value="GroES-like"/>
    <property type="match status" value="1"/>
</dbReference>
<dbReference type="InterPro" id="IPR002328">
    <property type="entry name" value="ADH_Zn_CS"/>
</dbReference>
<accession>A0A9P7ZMN9</accession>
<dbReference type="InterPro" id="IPR013149">
    <property type="entry name" value="ADH-like_C"/>
</dbReference>
<dbReference type="GO" id="GO:0008270">
    <property type="term" value="F:zinc ion binding"/>
    <property type="evidence" value="ECO:0007669"/>
    <property type="project" value="InterPro"/>
</dbReference>
<sequence>MILGIRSRKEGHYITTQPERHTHGPLSEGQWKLESVQSRELLDDEVLVRIIASGICLADVHIGDAPAALGDNVGSPVYYPRVLGHEGSGYVEKTGSSVSQLSVGDPVLLSFTSCSTCYACEDNHPAHCADMFRLNFVADREVYRLEGSDRYDIGGSFFCQSSFASRAVVKARCLVNLRGVVESDEELKYLGPLGCGVQTGSAAMLNIGGVKAGQDVAIIGVGSVGLSAIMASSMRGCRRIIAVDKNESRLQLAKTLGATHTVTTSDESTDLTAEVRKIADGRGVHVSLDTTGVRALARASYDFACNGGKIIPVGMSAPTDTWDIPMLDLMNSGKQILGCVQGDVVPQQYALDMIAWKKKGLFPFEKIMKFYNVSDFGKALEDMRLGEAVKPVLVWP</sequence>
<protein>
    <submittedName>
        <fullName evidence="8">Alcohol dehydrogenase</fullName>
    </submittedName>
</protein>
<dbReference type="InterPro" id="IPR036291">
    <property type="entry name" value="NAD(P)-bd_dom_sf"/>
</dbReference>
<dbReference type="InterPro" id="IPR013154">
    <property type="entry name" value="ADH-like_N"/>
</dbReference>
<dbReference type="Pfam" id="PF08240">
    <property type="entry name" value="ADH_N"/>
    <property type="match status" value="1"/>
</dbReference>
<evidence type="ECO:0000256" key="2">
    <source>
        <dbReference type="ARBA" id="ARBA00008072"/>
    </source>
</evidence>
<dbReference type="PROSITE" id="PS00059">
    <property type="entry name" value="ADH_ZINC"/>
    <property type="match status" value="1"/>
</dbReference>
<keyword evidence="5" id="KW-0560">Oxidoreductase</keyword>
<dbReference type="SUPFAM" id="SSF51735">
    <property type="entry name" value="NAD(P)-binding Rossmann-fold domains"/>
    <property type="match status" value="1"/>
</dbReference>
<organism evidence="8 9">
    <name type="scientific">Emericellopsis atlantica</name>
    <dbReference type="NCBI Taxonomy" id="2614577"/>
    <lineage>
        <taxon>Eukaryota</taxon>
        <taxon>Fungi</taxon>
        <taxon>Dikarya</taxon>
        <taxon>Ascomycota</taxon>
        <taxon>Pezizomycotina</taxon>
        <taxon>Sordariomycetes</taxon>
        <taxon>Hypocreomycetidae</taxon>
        <taxon>Hypocreales</taxon>
        <taxon>Bionectriaceae</taxon>
        <taxon>Emericellopsis</taxon>
    </lineage>
</organism>
<dbReference type="AlphaFoldDB" id="A0A9P7ZMN9"/>
<dbReference type="SMART" id="SM00829">
    <property type="entry name" value="PKS_ER"/>
    <property type="match status" value="1"/>
</dbReference>
<dbReference type="PANTHER" id="PTHR43350">
    <property type="entry name" value="NAD-DEPENDENT ALCOHOL DEHYDROGENASE"/>
    <property type="match status" value="1"/>
</dbReference>
<dbReference type="InterPro" id="IPR020843">
    <property type="entry name" value="ER"/>
</dbReference>
<dbReference type="Gene3D" id="3.40.50.720">
    <property type="entry name" value="NAD(P)-binding Rossmann-like Domain"/>
    <property type="match status" value="1"/>
</dbReference>
<evidence type="ECO:0000256" key="1">
    <source>
        <dbReference type="ARBA" id="ARBA00001947"/>
    </source>
</evidence>